<accession>A0A8K0EWX9</accession>
<evidence type="ECO:0000256" key="1">
    <source>
        <dbReference type="SAM" id="SignalP"/>
    </source>
</evidence>
<feature type="signal peptide" evidence="1">
    <location>
        <begin position="1"/>
        <end position="18"/>
    </location>
</feature>
<gene>
    <name evidence="2" type="primary">Hypp3223</name>
    <name evidence="2" type="ORF">BLAG_LOCUS19587</name>
</gene>
<dbReference type="OrthoDB" id="10327847at2759"/>
<organism evidence="2 3">
    <name type="scientific">Branchiostoma lanceolatum</name>
    <name type="common">Common lancelet</name>
    <name type="synonym">Amphioxus lanceolatum</name>
    <dbReference type="NCBI Taxonomy" id="7740"/>
    <lineage>
        <taxon>Eukaryota</taxon>
        <taxon>Metazoa</taxon>
        <taxon>Chordata</taxon>
        <taxon>Cephalochordata</taxon>
        <taxon>Leptocardii</taxon>
        <taxon>Amphioxiformes</taxon>
        <taxon>Branchiostomatidae</taxon>
        <taxon>Branchiostoma</taxon>
    </lineage>
</organism>
<name>A0A8K0EWX9_BRALA</name>
<feature type="chain" id="PRO_5035455150" evidence="1">
    <location>
        <begin position="19"/>
        <end position="262"/>
    </location>
</feature>
<dbReference type="EMBL" id="OV696690">
    <property type="protein sequence ID" value="CAH1265682.1"/>
    <property type="molecule type" value="Genomic_DNA"/>
</dbReference>
<protein>
    <submittedName>
        <fullName evidence="2">Hypp3223 protein</fullName>
    </submittedName>
</protein>
<reference evidence="2" key="1">
    <citation type="submission" date="2022-01" db="EMBL/GenBank/DDBJ databases">
        <authorList>
            <person name="Braso-Vives M."/>
        </authorList>
    </citation>
    <scope>NUCLEOTIDE SEQUENCE</scope>
</reference>
<evidence type="ECO:0000313" key="3">
    <source>
        <dbReference type="Proteomes" id="UP000838412"/>
    </source>
</evidence>
<keyword evidence="3" id="KW-1185">Reference proteome</keyword>
<proteinExistence type="predicted"/>
<evidence type="ECO:0000313" key="2">
    <source>
        <dbReference type="EMBL" id="CAH1265682.1"/>
    </source>
</evidence>
<sequence length="262" mass="27534">MKAFVIFALLAFCGGSQASLLDELAAAATAAFQGVIDTAQQTAQNLVDTYVPVLGQAAQQLVGEAIQSAGESLTGLISGGSKRQAATLQTEIGQIIHDGIMGVLEGATTAIQNVQNTVTQTVQNLFGSDPAPATRGSLIRMSIKGKMNIKKAGQKMMKTLNYAISKKTRGFFDSLASGVSTIFQPAIDQASAIFNNLVDTATQAGQQILDHGSNLVNNVSAQLQQTYQDILDVATPYVDDAQTIVASIQNQFQQTFGDDTTA</sequence>
<keyword evidence="1" id="KW-0732">Signal</keyword>
<dbReference type="Proteomes" id="UP000838412">
    <property type="component" value="Chromosome 5"/>
</dbReference>
<dbReference type="AlphaFoldDB" id="A0A8K0EWX9"/>